<dbReference type="Gene3D" id="1.25.40.10">
    <property type="entry name" value="Tetratricopeptide repeat domain"/>
    <property type="match status" value="1"/>
</dbReference>
<dbReference type="EMBL" id="JAMTCS010000011">
    <property type="protein sequence ID" value="MCP2266097.1"/>
    <property type="molecule type" value="Genomic_DNA"/>
</dbReference>
<gene>
    <name evidence="1" type="ORF">APR03_003462</name>
</gene>
<name>A0A9X2G673_9MICO</name>
<dbReference type="AlphaFoldDB" id="A0A9X2G673"/>
<dbReference type="InterPro" id="IPR029044">
    <property type="entry name" value="Nucleotide-diphossugar_trans"/>
</dbReference>
<comment type="caution">
    <text evidence="1">The sequence shown here is derived from an EMBL/GenBank/DDBJ whole genome shotgun (WGS) entry which is preliminary data.</text>
</comment>
<dbReference type="InterPro" id="IPR011990">
    <property type="entry name" value="TPR-like_helical_dom_sf"/>
</dbReference>
<protein>
    <submittedName>
        <fullName evidence="1">Capsular polysaccharide synthesis protein</fullName>
    </submittedName>
</protein>
<evidence type="ECO:0000313" key="2">
    <source>
        <dbReference type="Proteomes" id="UP001139493"/>
    </source>
</evidence>
<dbReference type="GO" id="GO:0016757">
    <property type="term" value="F:glycosyltransferase activity"/>
    <property type="evidence" value="ECO:0007669"/>
    <property type="project" value="InterPro"/>
</dbReference>
<reference evidence="1" key="1">
    <citation type="submission" date="2022-06" db="EMBL/GenBank/DDBJ databases">
        <title>Genomic Encyclopedia of Archaeal and Bacterial Type Strains, Phase II (KMG-II): from individual species to whole genera.</title>
        <authorList>
            <person name="Goeker M."/>
        </authorList>
    </citation>
    <scope>NUCLEOTIDE SEQUENCE</scope>
    <source>
        <strain evidence="1">DSM 26652</strain>
    </source>
</reference>
<dbReference type="Pfam" id="PF05704">
    <property type="entry name" value="Caps_synth"/>
    <property type="match status" value="1"/>
</dbReference>
<proteinExistence type="predicted"/>
<accession>A0A9X2G673</accession>
<sequence>MATLNERYNFLLSRLYGRLGRPGRAERALARATAGPEADPAWLHRLATARRRAHDHAGAADALARAIDGRGEDAPGRWYYELGRASELAGRLEDADAAYRRWTAREPLPRGLDAVLLDRGVQQFVPRRDAVRFVLERLPELRAAAAAREVVQDRSETVWVYWAQGFEQAPDVVRMCRASMSRHLTRPVVELTDENVGTYVTLPDDIDTMVTDRTARSDLLRLELLARYGGTWFDATCYLRGDAGAEMADHARPSGFFAPAKERTTIGTWNITARPRHHLVTMTLEALYAYWRRDGALPHYFTFHHLFEALALTDPRSGELWTATPRLSTAPSLRLRHWMSRDVTDEEFDRALSRATIHKLSYKAGADNTGPRSVLGRLYAAQAAAGGNPLATA</sequence>
<evidence type="ECO:0000313" key="1">
    <source>
        <dbReference type="EMBL" id="MCP2266097.1"/>
    </source>
</evidence>
<dbReference type="Proteomes" id="UP001139493">
    <property type="component" value="Unassembled WGS sequence"/>
</dbReference>
<dbReference type="SUPFAM" id="SSF48452">
    <property type="entry name" value="TPR-like"/>
    <property type="match status" value="1"/>
</dbReference>
<keyword evidence="2" id="KW-1185">Reference proteome</keyword>
<dbReference type="RefSeq" id="WP_253837638.1">
    <property type="nucleotide sequence ID" value="NZ_JAMTCS010000011.1"/>
</dbReference>
<dbReference type="SUPFAM" id="SSF53448">
    <property type="entry name" value="Nucleotide-diphospho-sugar transferases"/>
    <property type="match status" value="1"/>
</dbReference>
<organism evidence="1 2">
    <name type="scientific">Promicromonospora thailandica</name>
    <dbReference type="NCBI Taxonomy" id="765201"/>
    <lineage>
        <taxon>Bacteria</taxon>
        <taxon>Bacillati</taxon>
        <taxon>Actinomycetota</taxon>
        <taxon>Actinomycetes</taxon>
        <taxon>Micrococcales</taxon>
        <taxon>Promicromonosporaceae</taxon>
        <taxon>Promicromonospora</taxon>
    </lineage>
</organism>
<dbReference type="Gene3D" id="3.90.550.20">
    <property type="match status" value="1"/>
</dbReference>
<dbReference type="InterPro" id="IPR008441">
    <property type="entry name" value="AfumC-like_glycosyl_Trfase"/>
</dbReference>